<accession>A0ABS3SE30</accession>
<dbReference type="Gene3D" id="3.10.620.30">
    <property type="match status" value="1"/>
</dbReference>
<evidence type="ECO:0000313" key="5">
    <source>
        <dbReference type="Proteomes" id="UP000678317"/>
    </source>
</evidence>
<feature type="transmembrane region" description="Helical" evidence="2">
    <location>
        <begin position="34"/>
        <end position="54"/>
    </location>
</feature>
<evidence type="ECO:0000313" key="4">
    <source>
        <dbReference type="EMBL" id="MBO3084012.1"/>
    </source>
</evidence>
<evidence type="ECO:0000256" key="2">
    <source>
        <dbReference type="SAM" id="Phobius"/>
    </source>
</evidence>
<proteinExistence type="predicted"/>
<keyword evidence="2" id="KW-0472">Membrane</keyword>
<keyword evidence="2" id="KW-1133">Transmembrane helix</keyword>
<dbReference type="Pfam" id="PF01841">
    <property type="entry name" value="Transglut_core"/>
    <property type="match status" value="1"/>
</dbReference>
<evidence type="ECO:0000259" key="3">
    <source>
        <dbReference type="SMART" id="SM00460"/>
    </source>
</evidence>
<feature type="transmembrane region" description="Helical" evidence="2">
    <location>
        <begin position="61"/>
        <end position="81"/>
    </location>
</feature>
<feature type="transmembrane region" description="Helical" evidence="2">
    <location>
        <begin position="203"/>
        <end position="225"/>
    </location>
</feature>
<dbReference type="Proteomes" id="UP000678317">
    <property type="component" value="Unassembled WGS sequence"/>
</dbReference>
<protein>
    <submittedName>
        <fullName evidence="4">Transglutaminase domain-containing protein</fullName>
    </submittedName>
</protein>
<dbReference type="InterPro" id="IPR002931">
    <property type="entry name" value="Transglutaminase-like"/>
</dbReference>
<dbReference type="InterPro" id="IPR038765">
    <property type="entry name" value="Papain-like_cys_pep_sf"/>
</dbReference>
<evidence type="ECO:0000256" key="1">
    <source>
        <dbReference type="SAM" id="MobiDB-lite"/>
    </source>
</evidence>
<feature type="transmembrane region" description="Helical" evidence="2">
    <location>
        <begin position="150"/>
        <end position="168"/>
    </location>
</feature>
<dbReference type="RefSeq" id="WP_208288836.1">
    <property type="nucleotide sequence ID" value="NZ_CP074404.1"/>
</dbReference>
<organism evidence="4 5">
    <name type="scientific">Cellulomonas fengjieae</name>
    <dbReference type="NCBI Taxonomy" id="2819978"/>
    <lineage>
        <taxon>Bacteria</taxon>
        <taxon>Bacillati</taxon>
        <taxon>Actinomycetota</taxon>
        <taxon>Actinomycetes</taxon>
        <taxon>Micrococcales</taxon>
        <taxon>Cellulomonadaceae</taxon>
        <taxon>Cellulomonas</taxon>
    </lineage>
</organism>
<dbReference type="SMART" id="SM00460">
    <property type="entry name" value="TGc"/>
    <property type="match status" value="1"/>
</dbReference>
<name>A0ABS3SE30_9CELL</name>
<dbReference type="SUPFAM" id="SSF54001">
    <property type="entry name" value="Cysteine proteinases"/>
    <property type="match status" value="1"/>
</dbReference>
<keyword evidence="5" id="KW-1185">Reference proteome</keyword>
<dbReference type="PANTHER" id="PTHR42736:SF1">
    <property type="entry name" value="PROTEIN-GLUTAMINE GAMMA-GLUTAMYLTRANSFERASE"/>
    <property type="match status" value="1"/>
</dbReference>
<sequence length="749" mass="78361">MTARPARRAAVDLVCLVGTLALVLVPLLEVYGGPSALVVLVAGLLLGTATAVVGAVRRWSAITVVATVVVVFVLAGGPLAAPATTVAGVVPTPQTVLDLARGTASTWKQVLTLQPPVGADGTLLVAAWFLSLVGSAVAVSVALRARGGAAAAGALVPVAVAVMVIVLGTRRPTVPPVLTGLVLAVVLLPWAAWRAGLLRARRVVATGVLVAAALAAGLLAAPVVAGADRFVVRDELVPPFDPRDYRSPLSAFRQYLKEDAPLFTVTGLPEGARVRLATMDRYDGVVWNVAGDGSAQASGEFRRVGAQIETSARGERVRVEFTIDELAGVWLPTVGQATAFDVDDADAADGLRFNDATGAAVLTGGVRDGLRYTVEAVVPRVPEDGEVGRAPASDLVQPPQAGVPDVVLVTAADVARDAGSPVQISRALATWLAEEGYFSHGFDISRTESLSGHGADRITTLLGGDLMVGDGEQYAAAMALMVREMGLPARVVLGFVPEPGGAEGPVEVTGADVQAWVEVAFQGYGWVPFDATPPPEQTPQQEDQEKPSEPNPQVVQPPPPPPGAVTPPDEDTEQPQTEDPDAQDDDGALWRILRTAGLVALPLLVLATPLLVVVALKARRRRRRSRAPDTVARVAGGWDEVLDTARDLRRPAGRLATRNESARELATAFADTPGGGVVAARVGALARSADQAVFGPGEPSREHATAYWADVQETVHAMAHSVGWRRRMRARMSTASLKDRRHRRPKGTS</sequence>
<feature type="domain" description="Transglutaminase-like" evidence="3">
    <location>
        <begin position="463"/>
        <end position="533"/>
    </location>
</feature>
<dbReference type="PANTHER" id="PTHR42736">
    <property type="entry name" value="PROTEIN-GLUTAMINE GAMMA-GLUTAMYLTRANSFERASE"/>
    <property type="match status" value="1"/>
</dbReference>
<dbReference type="InterPro" id="IPR052901">
    <property type="entry name" value="Bact_TGase-like"/>
</dbReference>
<feature type="transmembrane region" description="Helical" evidence="2">
    <location>
        <begin position="9"/>
        <end position="28"/>
    </location>
</feature>
<keyword evidence="2" id="KW-0812">Transmembrane</keyword>
<feature type="compositionally biased region" description="Pro residues" evidence="1">
    <location>
        <begin position="555"/>
        <end position="565"/>
    </location>
</feature>
<reference evidence="4 5" key="1">
    <citation type="submission" date="2021-03" db="EMBL/GenBank/DDBJ databases">
        <title>novel species in genus Cellulomonas.</title>
        <authorList>
            <person name="Zhang G."/>
        </authorList>
    </citation>
    <scope>NUCLEOTIDE SEQUENCE [LARGE SCALE GENOMIC DNA]</scope>
    <source>
        <strain evidence="5">zg-ZUI188</strain>
    </source>
</reference>
<feature type="compositionally biased region" description="Acidic residues" evidence="1">
    <location>
        <begin position="568"/>
        <end position="584"/>
    </location>
</feature>
<feature type="transmembrane region" description="Helical" evidence="2">
    <location>
        <begin position="596"/>
        <end position="616"/>
    </location>
</feature>
<feature type="region of interest" description="Disordered" evidence="1">
    <location>
        <begin position="528"/>
        <end position="584"/>
    </location>
</feature>
<feature type="transmembrane region" description="Helical" evidence="2">
    <location>
        <begin position="123"/>
        <end position="143"/>
    </location>
</feature>
<gene>
    <name evidence="4" type="ORF">J4035_05110</name>
</gene>
<dbReference type="EMBL" id="JAGFBM010000001">
    <property type="protein sequence ID" value="MBO3084012.1"/>
    <property type="molecule type" value="Genomic_DNA"/>
</dbReference>
<feature type="transmembrane region" description="Helical" evidence="2">
    <location>
        <begin position="174"/>
        <end position="191"/>
    </location>
</feature>
<comment type="caution">
    <text evidence="4">The sequence shown here is derived from an EMBL/GenBank/DDBJ whole genome shotgun (WGS) entry which is preliminary data.</text>
</comment>